<dbReference type="Proteomes" id="UP001153620">
    <property type="component" value="Chromosome 1"/>
</dbReference>
<reference evidence="1" key="2">
    <citation type="submission" date="2022-10" db="EMBL/GenBank/DDBJ databases">
        <authorList>
            <consortium name="ENA_rothamsted_submissions"/>
            <consortium name="culmorum"/>
            <person name="King R."/>
        </authorList>
    </citation>
    <scope>NUCLEOTIDE SEQUENCE</scope>
</reference>
<evidence type="ECO:0000313" key="1">
    <source>
        <dbReference type="EMBL" id="CAG9800661.1"/>
    </source>
</evidence>
<evidence type="ECO:0000313" key="2">
    <source>
        <dbReference type="Proteomes" id="UP001153620"/>
    </source>
</evidence>
<dbReference type="OrthoDB" id="10578407at2759"/>
<dbReference type="EMBL" id="OU895877">
    <property type="protein sequence ID" value="CAG9800661.1"/>
    <property type="molecule type" value="Genomic_DNA"/>
</dbReference>
<name>A0A9N9WQW3_9DIPT</name>
<keyword evidence="2" id="KW-1185">Reference proteome</keyword>
<dbReference type="AlphaFoldDB" id="A0A9N9WQW3"/>
<protein>
    <submittedName>
        <fullName evidence="1">Uncharacterized protein</fullName>
    </submittedName>
</protein>
<gene>
    <name evidence="1" type="ORF">CHIRRI_LOCUS3600</name>
</gene>
<reference evidence="1" key="1">
    <citation type="submission" date="2022-01" db="EMBL/GenBank/DDBJ databases">
        <authorList>
            <person name="King R."/>
        </authorList>
    </citation>
    <scope>NUCLEOTIDE SEQUENCE</scope>
</reference>
<proteinExistence type="predicted"/>
<sequence length="422" mass="48064">MDQKLETSIKISNIQSLQEIKQEKEPIEESTIKIRTISEINQSPPPQSPKNNVLVSKQHPQQILSKHIVVRKVPNAPTNIKHPQMTRVIATNGSNIIKGPFPEPVVKPTINYTVPPVLEAYIKQLEDENKEMKKVLMECRKEAVAIQMRTHKLTNLINATVAKCNSKRPLSGLKQPIVAVSAPQLLISPQQSQQIQAQQHQMQSPPTQSGLMQRKQFKVLPRKGNNVTAKGNIVCRVPIFPISRLPIIKQLELDLSKKEFSEYVFQKLYNVNNKSDIDKPSILLNNTLNSIIDPKLMGQFQYEVPPDSNESSECEYFKSLQRVRVLYGKLVNSLSNTIFAKSVDMVALEKFVKNKISAHRNEYLATLERLKSTKMPVDNKVNSFEPTIKMEKLEPDDIKPIIENNFRWLSEDEDVPMYSEDG</sequence>
<accession>A0A9N9WQW3</accession>
<organism evidence="1 2">
    <name type="scientific">Chironomus riparius</name>
    <dbReference type="NCBI Taxonomy" id="315576"/>
    <lineage>
        <taxon>Eukaryota</taxon>
        <taxon>Metazoa</taxon>
        <taxon>Ecdysozoa</taxon>
        <taxon>Arthropoda</taxon>
        <taxon>Hexapoda</taxon>
        <taxon>Insecta</taxon>
        <taxon>Pterygota</taxon>
        <taxon>Neoptera</taxon>
        <taxon>Endopterygota</taxon>
        <taxon>Diptera</taxon>
        <taxon>Nematocera</taxon>
        <taxon>Chironomoidea</taxon>
        <taxon>Chironomidae</taxon>
        <taxon>Chironominae</taxon>
        <taxon>Chironomus</taxon>
    </lineage>
</organism>